<dbReference type="InterPro" id="IPR004358">
    <property type="entry name" value="Sig_transdc_His_kin-like_C"/>
</dbReference>
<name>A0A1G7G1N9_9FLAO</name>
<evidence type="ECO:0000259" key="7">
    <source>
        <dbReference type="PROSITE" id="PS50109"/>
    </source>
</evidence>
<dbReference type="SMART" id="SM00388">
    <property type="entry name" value="HisKA"/>
    <property type="match status" value="1"/>
</dbReference>
<keyword evidence="9" id="KW-1185">Reference proteome</keyword>
<evidence type="ECO:0000313" key="9">
    <source>
        <dbReference type="Proteomes" id="UP000182114"/>
    </source>
</evidence>
<reference evidence="9" key="1">
    <citation type="submission" date="2016-10" db="EMBL/GenBank/DDBJ databases">
        <authorList>
            <person name="Varghese N."/>
            <person name="Submissions S."/>
        </authorList>
    </citation>
    <scope>NUCLEOTIDE SEQUENCE [LARGE SCALE GENOMIC DNA]</scope>
    <source>
        <strain evidence="9">DSM 24729</strain>
    </source>
</reference>
<dbReference type="GO" id="GO:0005886">
    <property type="term" value="C:plasma membrane"/>
    <property type="evidence" value="ECO:0007669"/>
    <property type="project" value="TreeGrafter"/>
</dbReference>
<dbReference type="Pfam" id="PF13424">
    <property type="entry name" value="TPR_12"/>
    <property type="match status" value="1"/>
</dbReference>
<evidence type="ECO:0000256" key="6">
    <source>
        <dbReference type="SAM" id="Phobius"/>
    </source>
</evidence>
<dbReference type="Proteomes" id="UP000182114">
    <property type="component" value="Unassembled WGS sequence"/>
</dbReference>
<dbReference type="Pfam" id="PF13176">
    <property type="entry name" value="TPR_7"/>
    <property type="match status" value="1"/>
</dbReference>
<dbReference type="Gene3D" id="1.25.40.10">
    <property type="entry name" value="Tetratricopeptide repeat domain"/>
    <property type="match status" value="1"/>
</dbReference>
<keyword evidence="6" id="KW-0812">Transmembrane</keyword>
<dbReference type="PANTHER" id="PTHR43047:SF72">
    <property type="entry name" value="OSMOSENSING HISTIDINE PROTEIN KINASE SLN1"/>
    <property type="match status" value="1"/>
</dbReference>
<keyword evidence="5" id="KW-0418">Kinase</keyword>
<evidence type="ECO:0000256" key="2">
    <source>
        <dbReference type="ARBA" id="ARBA00012438"/>
    </source>
</evidence>
<feature type="transmembrane region" description="Helical" evidence="6">
    <location>
        <begin position="403"/>
        <end position="422"/>
    </location>
</feature>
<dbReference type="SUPFAM" id="SSF48452">
    <property type="entry name" value="TPR-like"/>
    <property type="match status" value="2"/>
</dbReference>
<keyword evidence="4" id="KW-0808">Transferase</keyword>
<dbReference type="PROSITE" id="PS50109">
    <property type="entry name" value="HIS_KIN"/>
    <property type="match status" value="1"/>
</dbReference>
<dbReference type="InterPro" id="IPR003661">
    <property type="entry name" value="HisK_dim/P_dom"/>
</dbReference>
<proteinExistence type="predicted"/>
<feature type="domain" description="Histidine kinase" evidence="7">
    <location>
        <begin position="462"/>
        <end position="679"/>
    </location>
</feature>
<evidence type="ECO:0000313" key="8">
    <source>
        <dbReference type="EMBL" id="SDE82032.1"/>
    </source>
</evidence>
<dbReference type="InterPro" id="IPR019734">
    <property type="entry name" value="TPR_rpt"/>
</dbReference>
<sequence length="683" mass="78153">MKCNYSTLIAILIFCSFLNIPKLTAQAKKQEILSKITAHRLEGKEKDSSYINLINALSRELRYSNYDSVKILSTEALDLSRKINYKQGQAKALLTASFSEIIACKDSKKTLGNIDQAIVLSTKIKADSTLISAYNIKAIYKTYVNDYEGAYEQYQNALLLCENNKHPLEETKLYSNLATLFSVLGDNDESIKIYIKALAITDRLEDKFWVGVVKSNLGFLYNKTHQFDKAITFLDESIQIFTEVDRKEWLAYAYLTKANILLNINETKEALRYLDLSKSLQKNLIDEKLKQDLLLGYTKYHQQINELEKSEQLAKEGYLSSIENQNQILIANFSEILYQLYKEKENQKEALFYLEKFKNITDSTALQSKQNALALLNAKTNFQKQQNDLKLENQRTIKQQKTYIIFSLFIVFLVILIAYYGYRNNNTITNLNHQLEEKTITLEKSEKTLKYANETQEKLFSIISHDLKSPINALKNLLLLIKNGDIEPKDFLNFVPKLYSDVDAMSFTLNNLLTWSKSQMNGFVNKPISFQIHEKVNSSIQLLQENANQKKITIINDVPTSAQIYCDVNQFNLIVRNLVTNGIKFTPTGGEIKIHASEKEQFWEISCKDNGVGITPEILKKLFKPDSALQSTYGTNREKGTGLGLLLCKEMVENNGGKIFVKSTNNEGSTFYFTIPKNPIDNN</sequence>
<dbReference type="InterPro" id="IPR005467">
    <property type="entry name" value="His_kinase_dom"/>
</dbReference>
<keyword evidence="6" id="KW-0472">Membrane</keyword>
<dbReference type="EMBL" id="FNBD01000004">
    <property type="protein sequence ID" value="SDE82032.1"/>
    <property type="molecule type" value="Genomic_DNA"/>
</dbReference>
<dbReference type="SMART" id="SM00028">
    <property type="entry name" value="TPR"/>
    <property type="match status" value="4"/>
</dbReference>
<evidence type="ECO:0000256" key="1">
    <source>
        <dbReference type="ARBA" id="ARBA00000085"/>
    </source>
</evidence>
<evidence type="ECO:0000256" key="4">
    <source>
        <dbReference type="ARBA" id="ARBA00022679"/>
    </source>
</evidence>
<dbReference type="RefSeq" id="WP_074537998.1">
    <property type="nucleotide sequence ID" value="NZ_FNBD01000004.1"/>
</dbReference>
<dbReference type="Gene3D" id="1.10.287.130">
    <property type="match status" value="1"/>
</dbReference>
<comment type="catalytic activity">
    <reaction evidence="1">
        <text>ATP + protein L-histidine = ADP + protein N-phospho-L-histidine.</text>
        <dbReference type="EC" id="2.7.13.3"/>
    </reaction>
</comment>
<dbReference type="InterPro" id="IPR036890">
    <property type="entry name" value="HATPase_C_sf"/>
</dbReference>
<dbReference type="GO" id="GO:0000155">
    <property type="term" value="F:phosphorelay sensor kinase activity"/>
    <property type="evidence" value="ECO:0007669"/>
    <property type="project" value="InterPro"/>
</dbReference>
<dbReference type="InterPro" id="IPR036097">
    <property type="entry name" value="HisK_dim/P_sf"/>
</dbReference>
<dbReference type="InterPro" id="IPR011990">
    <property type="entry name" value="TPR-like_helical_dom_sf"/>
</dbReference>
<dbReference type="EC" id="2.7.13.3" evidence="2"/>
<evidence type="ECO:0000256" key="5">
    <source>
        <dbReference type="ARBA" id="ARBA00022777"/>
    </source>
</evidence>
<dbReference type="SMART" id="SM00387">
    <property type="entry name" value="HATPase_c"/>
    <property type="match status" value="1"/>
</dbReference>
<gene>
    <name evidence="8" type="ORF">SAMN04487992_10462</name>
</gene>
<dbReference type="SUPFAM" id="SSF55874">
    <property type="entry name" value="ATPase domain of HSP90 chaperone/DNA topoisomerase II/histidine kinase"/>
    <property type="match status" value="1"/>
</dbReference>
<organism evidence="8 9">
    <name type="scientific">Cellulophaga baltica</name>
    <dbReference type="NCBI Taxonomy" id="76594"/>
    <lineage>
        <taxon>Bacteria</taxon>
        <taxon>Pseudomonadati</taxon>
        <taxon>Bacteroidota</taxon>
        <taxon>Flavobacteriia</taxon>
        <taxon>Flavobacteriales</taxon>
        <taxon>Flavobacteriaceae</taxon>
        <taxon>Cellulophaga</taxon>
    </lineage>
</organism>
<dbReference type="PRINTS" id="PR00344">
    <property type="entry name" value="BCTRLSENSOR"/>
</dbReference>
<keyword evidence="3" id="KW-0597">Phosphoprotein</keyword>
<dbReference type="Pfam" id="PF02518">
    <property type="entry name" value="HATPase_c"/>
    <property type="match status" value="1"/>
</dbReference>
<keyword evidence="6" id="KW-1133">Transmembrane helix</keyword>
<dbReference type="eggNOG" id="COG0457">
    <property type="taxonomic scope" value="Bacteria"/>
</dbReference>
<dbReference type="InterPro" id="IPR003594">
    <property type="entry name" value="HATPase_dom"/>
</dbReference>
<evidence type="ECO:0000256" key="3">
    <source>
        <dbReference type="ARBA" id="ARBA00022553"/>
    </source>
</evidence>
<dbReference type="PANTHER" id="PTHR43047">
    <property type="entry name" value="TWO-COMPONENT HISTIDINE PROTEIN KINASE"/>
    <property type="match status" value="1"/>
</dbReference>
<protein>
    <recommendedName>
        <fullName evidence="2">histidine kinase</fullName>
        <ecNumber evidence="2">2.7.13.3</ecNumber>
    </recommendedName>
</protein>
<dbReference type="Gene3D" id="3.30.565.10">
    <property type="entry name" value="Histidine kinase-like ATPase, C-terminal domain"/>
    <property type="match status" value="1"/>
</dbReference>
<dbReference type="GO" id="GO:0009927">
    <property type="term" value="F:histidine phosphotransfer kinase activity"/>
    <property type="evidence" value="ECO:0007669"/>
    <property type="project" value="TreeGrafter"/>
</dbReference>
<accession>A0A1G7G1N9</accession>
<dbReference type="AlphaFoldDB" id="A0A1G7G1N9"/>
<dbReference type="eggNOG" id="COG2205">
    <property type="taxonomic scope" value="Bacteria"/>
</dbReference>
<dbReference type="SUPFAM" id="SSF47384">
    <property type="entry name" value="Homodimeric domain of signal transducing histidine kinase"/>
    <property type="match status" value="1"/>
</dbReference>